<comment type="pathway">
    <text evidence="1 8">Amino-acid biosynthesis; L-histidine biosynthesis; L-histidine from 5-phospho-alpha-D-ribose 1-diphosphate: step 8/9.</text>
</comment>
<evidence type="ECO:0000313" key="10">
    <source>
        <dbReference type="EMBL" id="MDC3425898.1"/>
    </source>
</evidence>
<reference evidence="10" key="1">
    <citation type="submission" date="2022-06" db="EMBL/GenBank/DDBJ databases">
        <title>Aquibacillus sp. a new bacterium isolated from soil saline samples.</title>
        <authorList>
            <person name="Galisteo C."/>
            <person name="De La Haba R."/>
            <person name="Sanchez-Porro C."/>
            <person name="Ventosa A."/>
        </authorList>
    </citation>
    <scope>NUCLEOTIDE SEQUENCE</scope>
    <source>
        <strain evidence="10">3ASR75-11</strain>
    </source>
</reference>
<dbReference type="Gene3D" id="3.20.20.140">
    <property type="entry name" value="Metal-dependent hydrolases"/>
    <property type="match status" value="1"/>
</dbReference>
<dbReference type="EC" id="3.1.3.15" evidence="3 8"/>
<dbReference type="SUPFAM" id="SSF89550">
    <property type="entry name" value="PHP domain-like"/>
    <property type="match status" value="1"/>
</dbReference>
<sequence length="276" mass="31192">MTILGDFHMHSQFCPHGSDDTMEQYVQKAIEQGLQAVSFTEHAPLPLEFTDPAPTNDSVMNWHDVDVYLKEGNRLKQKYKQNIVVHIGFEVDYLLGFEKETEKVLNQLGSNIDDAILSVHMLKAPNDTYVCLDYSANEFGRIVDLFGSIDRVYDAYFNTLKAAIASDLGAYKPKRIGHISLIDKFHKQFHPVRHIEPVLEEILDLMKQKHYSLDVNTAGFYKEWCGVSYPAPEVITLAAEKGIPLVPGSDSHLAEHVGRGFDRLPSDLLFSLPTRS</sequence>
<comment type="catalytic activity">
    <reaction evidence="7 8">
        <text>L-histidinol phosphate + H2O = L-histidinol + phosphate</text>
        <dbReference type="Rhea" id="RHEA:14465"/>
        <dbReference type="ChEBI" id="CHEBI:15377"/>
        <dbReference type="ChEBI" id="CHEBI:43474"/>
        <dbReference type="ChEBI" id="CHEBI:57699"/>
        <dbReference type="ChEBI" id="CHEBI:57980"/>
        <dbReference type="EC" id="3.1.3.15"/>
    </reaction>
</comment>
<dbReference type="GO" id="GO:0005737">
    <property type="term" value="C:cytoplasm"/>
    <property type="evidence" value="ECO:0007669"/>
    <property type="project" value="TreeGrafter"/>
</dbReference>
<dbReference type="InterPro" id="IPR010140">
    <property type="entry name" value="Histidinol_P_phosphatase_HisJ"/>
</dbReference>
<comment type="caution">
    <text evidence="10">The sequence shown here is derived from an EMBL/GenBank/DDBJ whole genome shotgun (WGS) entry which is preliminary data.</text>
</comment>
<dbReference type="InterPro" id="IPR004013">
    <property type="entry name" value="PHP_dom"/>
</dbReference>
<evidence type="ECO:0000313" key="11">
    <source>
        <dbReference type="Proteomes" id="UP001145050"/>
    </source>
</evidence>
<dbReference type="RefSeq" id="WP_272437716.1">
    <property type="nucleotide sequence ID" value="NZ_JAMQKB010000024.1"/>
</dbReference>
<dbReference type="PANTHER" id="PTHR21039">
    <property type="entry name" value="HISTIDINOL PHOSPHATASE-RELATED"/>
    <property type="match status" value="1"/>
</dbReference>
<evidence type="ECO:0000259" key="9">
    <source>
        <dbReference type="Pfam" id="PF02811"/>
    </source>
</evidence>
<keyword evidence="5 8" id="KW-0378">Hydrolase</keyword>
<evidence type="ECO:0000256" key="2">
    <source>
        <dbReference type="ARBA" id="ARBA00009152"/>
    </source>
</evidence>
<dbReference type="EMBL" id="JAMQKB010000024">
    <property type="protein sequence ID" value="MDC3425898.1"/>
    <property type="molecule type" value="Genomic_DNA"/>
</dbReference>
<accession>A0A9X3WWL9</accession>
<keyword evidence="4 8" id="KW-0028">Amino-acid biosynthesis</keyword>
<dbReference type="NCBIfam" id="NF005996">
    <property type="entry name" value="PRK08123.1"/>
    <property type="match status" value="1"/>
</dbReference>
<dbReference type="PANTHER" id="PTHR21039:SF0">
    <property type="entry name" value="HISTIDINOL-PHOSPHATASE"/>
    <property type="match status" value="1"/>
</dbReference>
<keyword evidence="6 8" id="KW-0368">Histidine biosynthesis</keyword>
<dbReference type="Pfam" id="PF13263">
    <property type="entry name" value="PHP_C"/>
    <property type="match status" value="1"/>
</dbReference>
<dbReference type="Pfam" id="PF02811">
    <property type="entry name" value="PHP"/>
    <property type="match status" value="1"/>
</dbReference>
<dbReference type="AlphaFoldDB" id="A0A9X3WWL9"/>
<proteinExistence type="inferred from homology"/>
<evidence type="ECO:0000256" key="1">
    <source>
        <dbReference type="ARBA" id="ARBA00004970"/>
    </source>
</evidence>
<protein>
    <recommendedName>
        <fullName evidence="3 8">Histidinol-phosphatase</fullName>
        <shortName evidence="8">HolPase</shortName>
        <ecNumber evidence="3 8">3.1.3.15</ecNumber>
    </recommendedName>
</protein>
<dbReference type="CDD" id="cd12110">
    <property type="entry name" value="PHP_HisPPase_Hisj_like"/>
    <property type="match status" value="1"/>
</dbReference>
<feature type="domain" description="PHP" evidence="9">
    <location>
        <begin position="6"/>
        <end position="218"/>
    </location>
</feature>
<dbReference type="GO" id="GO:0000105">
    <property type="term" value="P:L-histidine biosynthetic process"/>
    <property type="evidence" value="ECO:0007669"/>
    <property type="project" value="UniProtKB-UniRule"/>
</dbReference>
<keyword evidence="11" id="KW-1185">Reference proteome</keyword>
<comment type="similarity">
    <text evidence="2 8">Belongs to the PHP hydrolase family. HisK subfamily.</text>
</comment>
<evidence type="ECO:0000256" key="7">
    <source>
        <dbReference type="ARBA" id="ARBA00049158"/>
    </source>
</evidence>
<evidence type="ECO:0000256" key="4">
    <source>
        <dbReference type="ARBA" id="ARBA00022605"/>
    </source>
</evidence>
<dbReference type="InterPro" id="IPR016195">
    <property type="entry name" value="Pol/histidinol_Pase-like"/>
</dbReference>
<evidence type="ECO:0000256" key="8">
    <source>
        <dbReference type="RuleBase" id="RU366003"/>
    </source>
</evidence>
<dbReference type="NCBIfam" id="TIGR01856">
    <property type="entry name" value="hisJ_fam"/>
    <property type="match status" value="1"/>
</dbReference>
<dbReference type="Proteomes" id="UP001145050">
    <property type="component" value="Unassembled WGS sequence"/>
</dbReference>
<evidence type="ECO:0000256" key="5">
    <source>
        <dbReference type="ARBA" id="ARBA00022801"/>
    </source>
</evidence>
<gene>
    <name evidence="10" type="primary">hisJ</name>
    <name evidence="10" type="ORF">NC797_15430</name>
</gene>
<organism evidence="10 11">
    <name type="scientific">Terrihalobacillus insolitus</name>
    <dbReference type="NCBI Taxonomy" id="2950438"/>
    <lineage>
        <taxon>Bacteria</taxon>
        <taxon>Bacillati</taxon>
        <taxon>Bacillota</taxon>
        <taxon>Bacilli</taxon>
        <taxon>Bacillales</taxon>
        <taxon>Bacillaceae</taxon>
        <taxon>Terrihalobacillus</taxon>
    </lineage>
</organism>
<evidence type="ECO:0000256" key="3">
    <source>
        <dbReference type="ARBA" id="ARBA00013085"/>
    </source>
</evidence>
<evidence type="ECO:0000256" key="6">
    <source>
        <dbReference type="ARBA" id="ARBA00023102"/>
    </source>
</evidence>
<name>A0A9X3WWL9_9BACI</name>
<dbReference type="GO" id="GO:0004401">
    <property type="term" value="F:histidinol-phosphatase activity"/>
    <property type="evidence" value="ECO:0007669"/>
    <property type="project" value="UniProtKB-UniRule"/>
</dbReference>